<evidence type="ECO:0000313" key="2">
    <source>
        <dbReference type="EMBL" id="PPQ27308.1"/>
    </source>
</evidence>
<gene>
    <name evidence="2" type="ORF">CCS01_27560</name>
</gene>
<feature type="transmembrane region" description="Helical" evidence="1">
    <location>
        <begin position="32"/>
        <end position="51"/>
    </location>
</feature>
<evidence type="ECO:0000256" key="1">
    <source>
        <dbReference type="SAM" id="Phobius"/>
    </source>
</evidence>
<feature type="transmembrane region" description="Helical" evidence="1">
    <location>
        <begin position="7"/>
        <end position="26"/>
    </location>
</feature>
<comment type="caution">
    <text evidence="2">The sequence shown here is derived from an EMBL/GenBank/DDBJ whole genome shotgun (WGS) entry which is preliminary data.</text>
</comment>
<organism evidence="2 3">
    <name type="scientific">Rhodopila globiformis</name>
    <name type="common">Rhodopseudomonas globiformis</name>
    <dbReference type="NCBI Taxonomy" id="1071"/>
    <lineage>
        <taxon>Bacteria</taxon>
        <taxon>Pseudomonadati</taxon>
        <taxon>Pseudomonadota</taxon>
        <taxon>Alphaproteobacteria</taxon>
        <taxon>Acetobacterales</taxon>
        <taxon>Acetobacteraceae</taxon>
        <taxon>Rhodopila</taxon>
    </lineage>
</organism>
<keyword evidence="3" id="KW-1185">Reference proteome</keyword>
<name>A0A2S6MY76_RHOGL</name>
<evidence type="ECO:0000313" key="3">
    <source>
        <dbReference type="Proteomes" id="UP000239724"/>
    </source>
</evidence>
<proteinExistence type="predicted"/>
<keyword evidence="1" id="KW-0812">Transmembrane</keyword>
<dbReference type="EMBL" id="NHRY01000260">
    <property type="protein sequence ID" value="PPQ27308.1"/>
    <property type="molecule type" value="Genomic_DNA"/>
</dbReference>
<dbReference type="OrthoDB" id="7364763at2"/>
<dbReference type="RefSeq" id="WP_104522038.1">
    <property type="nucleotide sequence ID" value="NZ_NHRY01000260.1"/>
</dbReference>
<protein>
    <submittedName>
        <fullName evidence="2">Uncharacterized protein</fullName>
    </submittedName>
</protein>
<reference evidence="2 3" key="1">
    <citation type="journal article" date="2018" name="Arch. Microbiol.">
        <title>New insights into the metabolic potential of the phototrophic purple bacterium Rhodopila globiformis DSM 161(T) from its draft genome sequence and evidence for a vanadium-dependent nitrogenase.</title>
        <authorList>
            <person name="Imhoff J.F."/>
            <person name="Rahn T."/>
            <person name="Kunzel S."/>
            <person name="Neulinger S.C."/>
        </authorList>
    </citation>
    <scope>NUCLEOTIDE SEQUENCE [LARGE SCALE GENOMIC DNA]</scope>
    <source>
        <strain evidence="2 3">DSM 161</strain>
    </source>
</reference>
<keyword evidence="1" id="KW-0472">Membrane</keyword>
<dbReference type="Proteomes" id="UP000239724">
    <property type="component" value="Unassembled WGS sequence"/>
</dbReference>
<accession>A0A2S6MY76</accession>
<keyword evidence="1" id="KW-1133">Transmembrane helix</keyword>
<dbReference type="AlphaFoldDB" id="A0A2S6MY76"/>
<sequence length="71" mass="7444">MESVANVLVGVMVAGFGIVGLFLVAGAADSEMFIFGLGLAVFAVAFNFGLVKRHFDKRDATRGAAREATHV</sequence>